<feature type="region of interest" description="Disordered" evidence="1">
    <location>
        <begin position="1"/>
        <end position="115"/>
    </location>
</feature>
<feature type="compositionally biased region" description="Basic and acidic residues" evidence="1">
    <location>
        <begin position="50"/>
        <end position="70"/>
    </location>
</feature>
<evidence type="ECO:0000256" key="1">
    <source>
        <dbReference type="SAM" id="MobiDB-lite"/>
    </source>
</evidence>
<dbReference type="Proteomes" id="UP001311232">
    <property type="component" value="Unassembled WGS sequence"/>
</dbReference>
<organism evidence="2 3">
    <name type="scientific">Crenichthys baileyi</name>
    <name type="common">White River springfish</name>
    <dbReference type="NCBI Taxonomy" id="28760"/>
    <lineage>
        <taxon>Eukaryota</taxon>
        <taxon>Metazoa</taxon>
        <taxon>Chordata</taxon>
        <taxon>Craniata</taxon>
        <taxon>Vertebrata</taxon>
        <taxon>Euteleostomi</taxon>
        <taxon>Actinopterygii</taxon>
        <taxon>Neopterygii</taxon>
        <taxon>Teleostei</taxon>
        <taxon>Neoteleostei</taxon>
        <taxon>Acanthomorphata</taxon>
        <taxon>Ovalentaria</taxon>
        <taxon>Atherinomorphae</taxon>
        <taxon>Cyprinodontiformes</taxon>
        <taxon>Goodeidae</taxon>
        <taxon>Crenichthys</taxon>
    </lineage>
</organism>
<accession>A0AAV9QXA4</accession>
<dbReference type="AlphaFoldDB" id="A0AAV9QXA4"/>
<gene>
    <name evidence="2" type="ORF">CRENBAI_017760</name>
</gene>
<dbReference type="EMBL" id="JAHHUM010002634">
    <property type="protein sequence ID" value="KAK5602009.1"/>
    <property type="molecule type" value="Genomic_DNA"/>
</dbReference>
<feature type="compositionally biased region" description="Polar residues" evidence="1">
    <location>
        <begin position="74"/>
        <end position="85"/>
    </location>
</feature>
<reference evidence="2 3" key="1">
    <citation type="submission" date="2021-06" db="EMBL/GenBank/DDBJ databases">
        <authorList>
            <person name="Palmer J.M."/>
        </authorList>
    </citation>
    <scope>NUCLEOTIDE SEQUENCE [LARGE SCALE GENOMIC DNA]</scope>
    <source>
        <strain evidence="2 3">MEX-2019</strain>
        <tissue evidence="2">Muscle</tissue>
    </source>
</reference>
<feature type="non-terminal residue" evidence="2">
    <location>
        <position position="1"/>
    </location>
</feature>
<proteinExistence type="predicted"/>
<comment type="caution">
    <text evidence="2">The sequence shown here is derived from an EMBL/GenBank/DDBJ whole genome shotgun (WGS) entry which is preliminary data.</text>
</comment>
<name>A0AAV9QXA4_9TELE</name>
<sequence>TEQNVAGARTETLEYKQRLKHDQNQKQSSGGRPGGHPEQAQSSGGRRRRPGEPSEAEAKTWRTLRGRSEDLANPQRQKQSLANPQRQKRRPGEPSEAEAKTWRTLRGRSEDLANP</sequence>
<evidence type="ECO:0000313" key="3">
    <source>
        <dbReference type="Proteomes" id="UP001311232"/>
    </source>
</evidence>
<feature type="compositionally biased region" description="Basic and acidic residues" evidence="1">
    <location>
        <begin position="11"/>
        <end position="24"/>
    </location>
</feature>
<evidence type="ECO:0000313" key="2">
    <source>
        <dbReference type="EMBL" id="KAK5602009.1"/>
    </source>
</evidence>
<keyword evidence="3" id="KW-1185">Reference proteome</keyword>
<protein>
    <submittedName>
        <fullName evidence="2">Uncharacterized protein</fullName>
    </submittedName>
</protein>
<feature type="compositionally biased region" description="Basic and acidic residues" evidence="1">
    <location>
        <begin position="90"/>
        <end position="115"/>
    </location>
</feature>